<organism evidence="1 2">
    <name type="scientific">Rugosimonospora acidiphila</name>
    <dbReference type="NCBI Taxonomy" id="556531"/>
    <lineage>
        <taxon>Bacteria</taxon>
        <taxon>Bacillati</taxon>
        <taxon>Actinomycetota</taxon>
        <taxon>Actinomycetes</taxon>
        <taxon>Micromonosporales</taxon>
        <taxon>Micromonosporaceae</taxon>
        <taxon>Rugosimonospora</taxon>
    </lineage>
</organism>
<gene>
    <name evidence="1" type="ORF">GCM10023322_12720</name>
</gene>
<protein>
    <submittedName>
        <fullName evidence="1">Uncharacterized protein</fullName>
    </submittedName>
</protein>
<evidence type="ECO:0000313" key="1">
    <source>
        <dbReference type="EMBL" id="GAA5180430.1"/>
    </source>
</evidence>
<dbReference type="EMBL" id="BAABJQ010000003">
    <property type="protein sequence ID" value="GAA5180430.1"/>
    <property type="molecule type" value="Genomic_DNA"/>
</dbReference>
<proteinExistence type="predicted"/>
<keyword evidence="2" id="KW-1185">Reference proteome</keyword>
<accession>A0ABP9RMD4</accession>
<name>A0ABP9RMD4_9ACTN</name>
<reference evidence="2" key="1">
    <citation type="journal article" date="2019" name="Int. J. Syst. Evol. Microbiol.">
        <title>The Global Catalogue of Microorganisms (GCM) 10K type strain sequencing project: providing services to taxonomists for standard genome sequencing and annotation.</title>
        <authorList>
            <consortium name="The Broad Institute Genomics Platform"/>
            <consortium name="The Broad Institute Genome Sequencing Center for Infectious Disease"/>
            <person name="Wu L."/>
            <person name="Ma J."/>
        </authorList>
    </citation>
    <scope>NUCLEOTIDE SEQUENCE [LARGE SCALE GENOMIC DNA]</scope>
    <source>
        <strain evidence="2">JCM 18304</strain>
    </source>
</reference>
<comment type="caution">
    <text evidence="1">The sequence shown here is derived from an EMBL/GenBank/DDBJ whole genome shotgun (WGS) entry which is preliminary data.</text>
</comment>
<dbReference type="Proteomes" id="UP001501570">
    <property type="component" value="Unassembled WGS sequence"/>
</dbReference>
<evidence type="ECO:0000313" key="2">
    <source>
        <dbReference type="Proteomes" id="UP001501570"/>
    </source>
</evidence>
<sequence>MAAAIADGVPVSWVADNMGIMLSEQDTWADGRAASSFGAMTVAISTVNPDGTESVASKRADSVAE</sequence>